<sequence length="168" mass="18520">MARQEKTGSRKSKRKWIIGGIAAAVLVAAIAAGFLLGNNRNAASNGLKVQKNTVEWNQDMKSADKDAGIQIPYYSDVYMKGGTDTIDMTLVNPKENDCYFTYTFILSDTGEEIYQSDLIGPGRALEQVKLNQEVPNGTYKLNIRVDTYTMENQETLNNAIVATNLIAS</sequence>
<keyword evidence="1" id="KW-0472">Membrane</keyword>
<proteinExistence type="predicted"/>
<keyword evidence="1" id="KW-0812">Transmembrane</keyword>
<gene>
    <name evidence="2" type="ORF">ANBU17_21330</name>
</gene>
<reference evidence="2" key="1">
    <citation type="submission" date="2020-06" db="EMBL/GenBank/DDBJ databases">
        <title>Characterization of fructooligosaccharide metabolism and fructooligosaccharide-degrading enzymes in human commensal butyrate producers.</title>
        <authorList>
            <person name="Tanno H."/>
            <person name="Fujii T."/>
            <person name="Hirano K."/>
            <person name="Maeno S."/>
            <person name="Tonozuka T."/>
            <person name="Sakamoto M."/>
            <person name="Ohkuma M."/>
            <person name="Tochio T."/>
            <person name="Endo A."/>
        </authorList>
    </citation>
    <scope>NUCLEOTIDE SEQUENCE</scope>
    <source>
        <strain evidence="2">JCM 17466</strain>
    </source>
</reference>
<evidence type="ECO:0000313" key="2">
    <source>
        <dbReference type="EMBL" id="GFO85786.1"/>
    </source>
</evidence>
<keyword evidence="1" id="KW-1133">Transmembrane helix</keyword>
<organism evidence="2 3">
    <name type="scientific">Anaerostipes butyraticus</name>
    <dbReference type="NCBI Taxonomy" id="645466"/>
    <lineage>
        <taxon>Bacteria</taxon>
        <taxon>Bacillati</taxon>
        <taxon>Bacillota</taxon>
        <taxon>Clostridia</taxon>
        <taxon>Lachnospirales</taxon>
        <taxon>Lachnospiraceae</taxon>
        <taxon>Anaerostipes</taxon>
    </lineage>
</organism>
<evidence type="ECO:0000256" key="1">
    <source>
        <dbReference type="SAM" id="Phobius"/>
    </source>
</evidence>
<accession>A0A916QA26</accession>
<dbReference type="Proteomes" id="UP000613208">
    <property type="component" value="Unassembled WGS sequence"/>
</dbReference>
<feature type="transmembrane region" description="Helical" evidence="1">
    <location>
        <begin position="16"/>
        <end position="36"/>
    </location>
</feature>
<comment type="caution">
    <text evidence="2">The sequence shown here is derived from an EMBL/GenBank/DDBJ whole genome shotgun (WGS) entry which is preliminary data.</text>
</comment>
<protein>
    <submittedName>
        <fullName evidence="2">Uncharacterized protein</fullName>
    </submittedName>
</protein>
<dbReference type="EMBL" id="BLYI01000046">
    <property type="protein sequence ID" value="GFO85786.1"/>
    <property type="molecule type" value="Genomic_DNA"/>
</dbReference>
<evidence type="ECO:0000313" key="3">
    <source>
        <dbReference type="Proteomes" id="UP000613208"/>
    </source>
</evidence>
<dbReference type="RefSeq" id="WP_201311482.1">
    <property type="nucleotide sequence ID" value="NZ_BLYI01000046.1"/>
</dbReference>
<name>A0A916QA26_9FIRM</name>
<keyword evidence="3" id="KW-1185">Reference proteome</keyword>
<dbReference type="AlphaFoldDB" id="A0A916QA26"/>